<dbReference type="PROSITE" id="PS00211">
    <property type="entry name" value="ABC_TRANSPORTER_1"/>
    <property type="match status" value="1"/>
</dbReference>
<dbReference type="InterPro" id="IPR015854">
    <property type="entry name" value="ABC_transpr_LolD-like"/>
</dbReference>
<dbReference type="GO" id="GO:0005886">
    <property type="term" value="C:plasma membrane"/>
    <property type="evidence" value="ECO:0007669"/>
    <property type="project" value="TreeGrafter"/>
</dbReference>
<dbReference type="Gene3D" id="3.40.50.300">
    <property type="entry name" value="P-loop containing nucleotide triphosphate hydrolases"/>
    <property type="match status" value="2"/>
</dbReference>
<dbReference type="InterPro" id="IPR017871">
    <property type="entry name" value="ABC_transporter-like_CS"/>
</dbReference>
<protein>
    <submittedName>
        <fullName evidence="5">Cobalt ABC transporter ATP-binding protein</fullName>
    </submittedName>
</protein>
<dbReference type="PANTHER" id="PTHR24220:SF687">
    <property type="entry name" value="ABC TRANSPORTER ATP-BINDING PROTEIN SCO2324-RELATED"/>
    <property type="match status" value="1"/>
</dbReference>
<evidence type="ECO:0000313" key="6">
    <source>
        <dbReference type="Proteomes" id="UP000030002"/>
    </source>
</evidence>
<dbReference type="InterPro" id="IPR015856">
    <property type="entry name" value="ABC_transpr_CbiO/EcfA_su"/>
</dbReference>
<dbReference type="SUPFAM" id="SSF52540">
    <property type="entry name" value="P-loop containing nucleoside triphosphate hydrolases"/>
    <property type="match status" value="2"/>
</dbReference>
<keyword evidence="3 5" id="KW-0067">ATP-binding</keyword>
<keyword evidence="6" id="KW-1185">Reference proteome</keyword>
<accession>A0A0A0JD37</accession>
<comment type="caution">
    <text evidence="5">The sequence shown here is derived from an EMBL/GenBank/DDBJ whole genome shotgun (WGS) entry which is preliminary data.</text>
</comment>
<dbReference type="SMART" id="SM00382">
    <property type="entry name" value="AAA"/>
    <property type="match status" value="2"/>
</dbReference>
<dbReference type="OrthoDB" id="501320at2"/>
<dbReference type="GO" id="GO:0005524">
    <property type="term" value="F:ATP binding"/>
    <property type="evidence" value="ECO:0007669"/>
    <property type="project" value="UniProtKB-KW"/>
</dbReference>
<evidence type="ECO:0000313" key="5">
    <source>
        <dbReference type="EMBL" id="KGN34734.1"/>
    </source>
</evidence>
<feature type="domain" description="ABC transporter" evidence="4">
    <location>
        <begin position="2"/>
        <end position="242"/>
    </location>
</feature>
<dbReference type="eggNOG" id="COG3845">
    <property type="taxonomic scope" value="Bacteria"/>
</dbReference>
<dbReference type="CDD" id="cd03225">
    <property type="entry name" value="ABC_cobalt_CbiO_domain1"/>
    <property type="match status" value="1"/>
</dbReference>
<reference evidence="5 6" key="1">
    <citation type="submission" date="2013-08" db="EMBL/GenBank/DDBJ databases">
        <title>The genome sequence of Knoellia sinensis.</title>
        <authorList>
            <person name="Zhu W."/>
            <person name="Wang G."/>
        </authorList>
    </citation>
    <scope>NUCLEOTIDE SEQUENCE [LARGE SCALE GENOMIC DNA]</scope>
    <source>
        <strain evidence="5 6">KCTC 19936</strain>
    </source>
</reference>
<evidence type="ECO:0000259" key="4">
    <source>
        <dbReference type="PROSITE" id="PS50893"/>
    </source>
</evidence>
<dbReference type="InterPro" id="IPR003439">
    <property type="entry name" value="ABC_transporter-like_ATP-bd"/>
</dbReference>
<dbReference type="PANTHER" id="PTHR24220">
    <property type="entry name" value="IMPORT ATP-BINDING PROTEIN"/>
    <property type="match status" value="1"/>
</dbReference>
<evidence type="ECO:0000256" key="2">
    <source>
        <dbReference type="ARBA" id="ARBA00022741"/>
    </source>
</evidence>
<dbReference type="Proteomes" id="UP000030002">
    <property type="component" value="Unassembled WGS sequence"/>
</dbReference>
<sequence length="540" mass="57073">MIEFDRVSVTFDGAMEPALRDVSLSIDEGELALVIGRTGSGKSTLLGAMTGQVPHFTGGTLAGHVRIDRRDTRDHRPRDLADLIGVVGQDPLAGFVTDTVEEELVYGMEQLGLDSSTMRKRVEETLDVLGIADLRGAALRELSGGQQQRVAIGSVLTAHPRVIVLDEPTSALDPTGAEDVLATITRLVHDLAVTVVVAEHRIERVLQYADSIIHVGANGVVSQGDPATMMVTAEVAPPVVELGRWAGWSPLPLSVRDARRRAKEWRSLDAQPLRLPGDPTGVVALEAQDVIVAHDSVVAVAGVDLTLRAGEITALMGRNGAGKSSLLWAIQGSGSMRSGSVRVPASGAAPDIDVRSLDAAQRRRHVGLVPQSAADLLYLDTVGAECAQADRESDRQSGTCRSLLDNLAPGIPDDRHPRDLSEGQRLAVVLAVQLTADPPVLLLDEPTRGLDYAGKAALRQALRDLSARGRSVVVSTHDVEFVAGTADRVIVMAAGEVVADGTAADVVVSSPAFAPQVSKITAPQPWLTVDDVRYAVGEPS</sequence>
<dbReference type="PROSITE" id="PS50893">
    <property type="entry name" value="ABC_TRANSPORTER_2"/>
    <property type="match status" value="2"/>
</dbReference>
<feature type="domain" description="ABC transporter" evidence="4">
    <location>
        <begin position="285"/>
        <end position="519"/>
    </location>
</feature>
<proteinExistence type="predicted"/>
<dbReference type="GO" id="GO:0016887">
    <property type="term" value="F:ATP hydrolysis activity"/>
    <property type="evidence" value="ECO:0007669"/>
    <property type="project" value="InterPro"/>
</dbReference>
<dbReference type="InterPro" id="IPR003593">
    <property type="entry name" value="AAA+_ATPase"/>
</dbReference>
<dbReference type="STRING" id="1385520.N802_01290"/>
<evidence type="ECO:0000256" key="3">
    <source>
        <dbReference type="ARBA" id="ARBA00022840"/>
    </source>
</evidence>
<dbReference type="RefSeq" id="WP_035911033.1">
    <property type="nucleotide sequence ID" value="NZ_AVPJ01000001.1"/>
</dbReference>
<name>A0A0A0JD37_9MICO</name>
<keyword evidence="2" id="KW-0547">Nucleotide-binding</keyword>
<dbReference type="Pfam" id="PF00005">
    <property type="entry name" value="ABC_tran"/>
    <property type="match status" value="2"/>
</dbReference>
<dbReference type="InterPro" id="IPR027417">
    <property type="entry name" value="P-loop_NTPase"/>
</dbReference>
<dbReference type="EMBL" id="AVPJ01000001">
    <property type="protein sequence ID" value="KGN34734.1"/>
    <property type="molecule type" value="Genomic_DNA"/>
</dbReference>
<dbReference type="GO" id="GO:0022857">
    <property type="term" value="F:transmembrane transporter activity"/>
    <property type="evidence" value="ECO:0007669"/>
    <property type="project" value="UniProtKB-ARBA"/>
</dbReference>
<keyword evidence="1" id="KW-0813">Transport</keyword>
<gene>
    <name evidence="5" type="ORF">N802_01290</name>
</gene>
<organism evidence="5 6">
    <name type="scientific">Knoellia sinensis KCTC 19936</name>
    <dbReference type="NCBI Taxonomy" id="1385520"/>
    <lineage>
        <taxon>Bacteria</taxon>
        <taxon>Bacillati</taxon>
        <taxon>Actinomycetota</taxon>
        <taxon>Actinomycetes</taxon>
        <taxon>Micrococcales</taxon>
        <taxon>Intrasporangiaceae</taxon>
        <taxon>Knoellia</taxon>
    </lineage>
</organism>
<evidence type="ECO:0000256" key="1">
    <source>
        <dbReference type="ARBA" id="ARBA00022448"/>
    </source>
</evidence>
<dbReference type="AlphaFoldDB" id="A0A0A0JD37"/>